<feature type="region of interest" description="Disordered" evidence="1">
    <location>
        <begin position="24"/>
        <end position="46"/>
    </location>
</feature>
<evidence type="ECO:0000256" key="1">
    <source>
        <dbReference type="SAM" id="MobiDB-lite"/>
    </source>
</evidence>
<name>A0ABP6WAU9_9PSEU</name>
<dbReference type="Proteomes" id="UP001500689">
    <property type="component" value="Unassembled WGS sequence"/>
</dbReference>
<gene>
    <name evidence="2" type="ORF">GCM10022222_35430</name>
</gene>
<protein>
    <submittedName>
        <fullName evidence="2">Uncharacterized protein</fullName>
    </submittedName>
</protein>
<reference evidence="3" key="1">
    <citation type="journal article" date="2019" name="Int. J. Syst. Evol. Microbiol.">
        <title>The Global Catalogue of Microorganisms (GCM) 10K type strain sequencing project: providing services to taxonomists for standard genome sequencing and annotation.</title>
        <authorList>
            <consortium name="The Broad Institute Genomics Platform"/>
            <consortium name="The Broad Institute Genome Sequencing Center for Infectious Disease"/>
            <person name="Wu L."/>
            <person name="Ma J."/>
        </authorList>
    </citation>
    <scope>NUCLEOTIDE SEQUENCE [LARGE SCALE GENOMIC DNA]</scope>
    <source>
        <strain evidence="3">JCM 16898</strain>
    </source>
</reference>
<evidence type="ECO:0000313" key="2">
    <source>
        <dbReference type="EMBL" id="GAA3548785.1"/>
    </source>
</evidence>
<comment type="caution">
    <text evidence="2">The sequence shown here is derived from an EMBL/GenBank/DDBJ whole genome shotgun (WGS) entry which is preliminary data.</text>
</comment>
<accession>A0ABP6WAU9</accession>
<sequence>MAFAHTVIGVLRPALAWSTDLGVTAEHMPPDSNAGRPTSPDITPER</sequence>
<organism evidence="2 3">
    <name type="scientific">Amycolatopsis ultiminotia</name>
    <dbReference type="NCBI Taxonomy" id="543629"/>
    <lineage>
        <taxon>Bacteria</taxon>
        <taxon>Bacillati</taxon>
        <taxon>Actinomycetota</taxon>
        <taxon>Actinomycetes</taxon>
        <taxon>Pseudonocardiales</taxon>
        <taxon>Pseudonocardiaceae</taxon>
        <taxon>Amycolatopsis</taxon>
    </lineage>
</organism>
<evidence type="ECO:0000313" key="3">
    <source>
        <dbReference type="Proteomes" id="UP001500689"/>
    </source>
</evidence>
<keyword evidence="3" id="KW-1185">Reference proteome</keyword>
<proteinExistence type="predicted"/>
<dbReference type="EMBL" id="BAAAZN010000007">
    <property type="protein sequence ID" value="GAA3548785.1"/>
    <property type="molecule type" value="Genomic_DNA"/>
</dbReference>